<dbReference type="AlphaFoldDB" id="A0A934SQ12"/>
<comment type="caution">
    <text evidence="2">The sequence shown here is derived from an EMBL/GenBank/DDBJ whole genome shotgun (WGS) entry which is preliminary data.</text>
</comment>
<feature type="compositionally biased region" description="Basic and acidic residues" evidence="1">
    <location>
        <begin position="63"/>
        <end position="83"/>
    </location>
</feature>
<feature type="compositionally biased region" description="Low complexity" evidence="1">
    <location>
        <begin position="524"/>
        <end position="552"/>
    </location>
</feature>
<proteinExistence type="predicted"/>
<evidence type="ECO:0000313" key="3">
    <source>
        <dbReference type="Proteomes" id="UP000622890"/>
    </source>
</evidence>
<feature type="compositionally biased region" description="Basic and acidic residues" evidence="1">
    <location>
        <begin position="262"/>
        <end position="273"/>
    </location>
</feature>
<organism evidence="2 3">
    <name type="scientific">Noviherbaspirillum pedocola</name>
    <dbReference type="NCBI Taxonomy" id="2801341"/>
    <lineage>
        <taxon>Bacteria</taxon>
        <taxon>Pseudomonadati</taxon>
        <taxon>Pseudomonadota</taxon>
        <taxon>Betaproteobacteria</taxon>
        <taxon>Burkholderiales</taxon>
        <taxon>Oxalobacteraceae</taxon>
        <taxon>Noviherbaspirillum</taxon>
    </lineage>
</organism>
<dbReference type="Proteomes" id="UP000622890">
    <property type="component" value="Unassembled WGS sequence"/>
</dbReference>
<feature type="region of interest" description="Disordered" evidence="1">
    <location>
        <begin position="262"/>
        <end position="281"/>
    </location>
</feature>
<feature type="region of interest" description="Disordered" evidence="1">
    <location>
        <begin position="1"/>
        <end position="93"/>
    </location>
</feature>
<dbReference type="EMBL" id="JAEPBG010000001">
    <property type="protein sequence ID" value="MBK4733203.1"/>
    <property type="molecule type" value="Genomic_DNA"/>
</dbReference>
<sequence length="584" mass="63313">MDISFLVHDKPPRSVKPSPGTQVTIPANKGSGSFDVAADVGTGSVKRSHAQMTGETVPTDEDRDPKKPRLSERSSPTHDDTFNRRAGNASPPLPAANFKKIVMPALAPYILAETKAATQPTPSYAEAGNMPAQHWQQLEPTHTASYVVSDSHFSAPMLPTFLPSHMLFPGLNGMPSWLLVAGAAEASDPIPTISTQGGAEAMLNMSTASLSGADDGSVDPHASLKFEKLYEHVKSRSGGSQVQASKEKSIVFEPMWKVSEERKVKDSAKRSDPRSALPRNTNAALPLLDQLQAAETGSSVVAHRWKQLQPALDKFLMSCAMFTKPEEFADYLAVVQIAVLYLDAPLGNGTSWQAEVVIADALVLLGRWAKTIRSRKAKSEQEKNATAERCKTAMRESLFGVDRDEKRVDHALSARFIHLLIKVYHFQFTEQRLSKLYERPLSNGRNQLPLVSAAKAARSFLENGEYKELSCKDLAQAYFDKDSKSELVQLIWNDSGLHVSNFVPVVPLITLDWNTGRAAQAITTSSSPSFTTSSSPSFTTSSSPSFTTTGTTALPGGSHGRAHEKSGLGALDIGNTPGYQPDRI</sequence>
<accession>A0A934SQ12</accession>
<protein>
    <submittedName>
        <fullName evidence="2">Uncharacterized protein</fullName>
    </submittedName>
</protein>
<evidence type="ECO:0000313" key="2">
    <source>
        <dbReference type="EMBL" id="MBK4733203.1"/>
    </source>
</evidence>
<evidence type="ECO:0000256" key="1">
    <source>
        <dbReference type="SAM" id="MobiDB-lite"/>
    </source>
</evidence>
<gene>
    <name evidence="2" type="ORF">JJB74_01040</name>
</gene>
<feature type="region of interest" description="Disordered" evidence="1">
    <location>
        <begin position="524"/>
        <end position="584"/>
    </location>
</feature>
<keyword evidence="3" id="KW-1185">Reference proteome</keyword>
<name>A0A934SQ12_9BURK</name>
<reference evidence="2" key="1">
    <citation type="submission" date="2021-01" db="EMBL/GenBank/DDBJ databases">
        <title>Genome sequence of strain Noviherbaspirillum sp. DKR-6.</title>
        <authorList>
            <person name="Chaudhary D.K."/>
        </authorList>
    </citation>
    <scope>NUCLEOTIDE SEQUENCE</scope>
    <source>
        <strain evidence="2">DKR-6</strain>
    </source>
</reference>
<dbReference type="RefSeq" id="WP_200589802.1">
    <property type="nucleotide sequence ID" value="NZ_JAEPBG010000001.1"/>
</dbReference>